<name>A0ABZ2YMM5_9BACT</name>
<organism evidence="1 2">
    <name type="scientific">Chitinophaga pollutisoli</name>
    <dbReference type="NCBI Taxonomy" id="3133966"/>
    <lineage>
        <taxon>Bacteria</taxon>
        <taxon>Pseudomonadati</taxon>
        <taxon>Bacteroidota</taxon>
        <taxon>Chitinophagia</taxon>
        <taxon>Chitinophagales</taxon>
        <taxon>Chitinophagaceae</taxon>
        <taxon>Chitinophaga</taxon>
    </lineage>
</organism>
<sequence>MQKRTTRELRRLFFAAPLLALLAGVSGCYKNLIPDEKDHLSNNMNYTTETFVATLGENNAFINVFNADYSTQPLTFTIENVRSGDKSPAPQLRALVDTRQWKTWYSGNEKSIQEIYDKTFTAKRPILDIRENSGEIIFWNVDSLTVPYGVYYFDVRVKNNGGERLFSNLILDLRRPHPFEPYTHDDITGIQKPLTSGGVVKAHDTRNVRDYMQRVLPKDSVDVFFVKTGNAANTVSFRFFNRDSSVIPLTVFDVQRWDSMYYYSPMANTQVEFGFNRRFDTDSTIVTYDIPNPFPVLTDVSGGLDMATVYFDFKRVNFGRQELGFVALKFAILEPGEWTIAVKFRQTPKFEDD</sequence>
<evidence type="ECO:0000313" key="2">
    <source>
        <dbReference type="Proteomes" id="UP001485459"/>
    </source>
</evidence>
<proteinExistence type="predicted"/>
<keyword evidence="2" id="KW-1185">Reference proteome</keyword>
<accession>A0ABZ2YMM5</accession>
<dbReference type="Pfam" id="PF16398">
    <property type="entry name" value="DUF5007"/>
    <property type="match status" value="1"/>
</dbReference>
<reference evidence="2" key="1">
    <citation type="submission" date="2024-03" db="EMBL/GenBank/DDBJ databases">
        <title>Chitinophaga horti sp. nov., isolated from garden soil.</title>
        <authorList>
            <person name="Lee D.S."/>
            <person name="Han D.M."/>
            <person name="Baek J.H."/>
            <person name="Choi D.G."/>
            <person name="Jeon J.H."/>
            <person name="Jeon C.O."/>
        </authorList>
    </citation>
    <scope>NUCLEOTIDE SEQUENCE [LARGE SCALE GENOMIC DNA]</scope>
    <source>
        <strain evidence="2">GPA1</strain>
    </source>
</reference>
<dbReference type="InterPro" id="IPR032173">
    <property type="entry name" value="DUF5007"/>
</dbReference>
<dbReference type="EMBL" id="CP149822">
    <property type="protein sequence ID" value="WZN41026.1"/>
    <property type="molecule type" value="Genomic_DNA"/>
</dbReference>
<gene>
    <name evidence="1" type="ORF">WJU16_23985</name>
</gene>
<evidence type="ECO:0000313" key="1">
    <source>
        <dbReference type="EMBL" id="WZN41026.1"/>
    </source>
</evidence>
<dbReference type="RefSeq" id="WP_341835887.1">
    <property type="nucleotide sequence ID" value="NZ_CP149822.1"/>
</dbReference>
<dbReference type="PROSITE" id="PS51257">
    <property type="entry name" value="PROKAR_LIPOPROTEIN"/>
    <property type="match status" value="1"/>
</dbReference>
<protein>
    <submittedName>
        <fullName evidence="1">DUF5007 domain-containing protein</fullName>
    </submittedName>
</protein>
<dbReference type="Proteomes" id="UP001485459">
    <property type="component" value="Chromosome"/>
</dbReference>